<dbReference type="GO" id="GO:0003700">
    <property type="term" value="F:DNA-binding transcription factor activity"/>
    <property type="evidence" value="ECO:0007669"/>
    <property type="project" value="InterPro"/>
</dbReference>
<organism evidence="3 4">
    <name type="scientific">Nonomuraea jiangxiensis</name>
    <dbReference type="NCBI Taxonomy" id="633440"/>
    <lineage>
        <taxon>Bacteria</taxon>
        <taxon>Bacillati</taxon>
        <taxon>Actinomycetota</taxon>
        <taxon>Actinomycetes</taxon>
        <taxon>Streptosporangiales</taxon>
        <taxon>Streptosporangiaceae</taxon>
        <taxon>Nonomuraea</taxon>
    </lineage>
</organism>
<evidence type="ECO:0000259" key="2">
    <source>
        <dbReference type="PROSITE" id="PS50937"/>
    </source>
</evidence>
<evidence type="ECO:0000313" key="3">
    <source>
        <dbReference type="EMBL" id="SDM82194.1"/>
    </source>
</evidence>
<evidence type="ECO:0000313" key="4">
    <source>
        <dbReference type="Proteomes" id="UP000199202"/>
    </source>
</evidence>
<dbReference type="EMBL" id="FNDJ01000058">
    <property type="protein sequence ID" value="SDM82194.1"/>
    <property type="molecule type" value="Genomic_DNA"/>
</dbReference>
<sequence length="258" mass="28325">MMQIGELARLAGVTTQTIRHYHRIGLLPEPRRTSGGYRSYGMSALSRLLHIRKLTALGLGLSEVADALADTGAVDIREMLTELDATLAAEAAEIQRRRVAIAHLLEHGDDPTLSPELAAAVRGLDLPQHDVDVLRAVEVAVPEEVDSYLAGIRQDSPWRDWSAKLAVLVDAGANDPRVEEIARELYAMLPDLLPAHVPAEPTADQRAAVASRARFGQMMSADLSPGQRRVLELLVEYGRREPERWEHLTTDTAAPSDR</sequence>
<gene>
    <name evidence="3" type="ORF">SAMN05421869_1589</name>
</gene>
<dbReference type="PANTHER" id="PTHR30204">
    <property type="entry name" value="REDOX-CYCLING DRUG-SENSING TRANSCRIPTIONAL ACTIVATOR SOXR"/>
    <property type="match status" value="1"/>
</dbReference>
<dbReference type="PROSITE" id="PS50937">
    <property type="entry name" value="HTH_MERR_2"/>
    <property type="match status" value="1"/>
</dbReference>
<keyword evidence="4" id="KW-1185">Reference proteome</keyword>
<accession>A0A1G9WC93</accession>
<dbReference type="PRINTS" id="PR00040">
    <property type="entry name" value="HTHMERR"/>
</dbReference>
<dbReference type="GO" id="GO:0003677">
    <property type="term" value="F:DNA binding"/>
    <property type="evidence" value="ECO:0007669"/>
    <property type="project" value="UniProtKB-KW"/>
</dbReference>
<dbReference type="AlphaFoldDB" id="A0A1G9WC93"/>
<keyword evidence="1 3" id="KW-0238">DNA-binding</keyword>
<dbReference type="PANTHER" id="PTHR30204:SF93">
    <property type="entry name" value="HTH MERR-TYPE DOMAIN-CONTAINING PROTEIN"/>
    <property type="match status" value="1"/>
</dbReference>
<dbReference type="Pfam" id="PF13411">
    <property type="entry name" value="MerR_1"/>
    <property type="match status" value="1"/>
</dbReference>
<dbReference type="Gene3D" id="1.10.1660.10">
    <property type="match status" value="1"/>
</dbReference>
<reference evidence="3 4" key="1">
    <citation type="submission" date="2016-10" db="EMBL/GenBank/DDBJ databases">
        <authorList>
            <person name="de Groot N.N."/>
        </authorList>
    </citation>
    <scope>NUCLEOTIDE SEQUENCE [LARGE SCALE GENOMIC DNA]</scope>
    <source>
        <strain evidence="3 4">CGMCC 4.6533</strain>
    </source>
</reference>
<dbReference type="InterPro" id="IPR000551">
    <property type="entry name" value="MerR-type_HTH_dom"/>
</dbReference>
<evidence type="ECO:0000256" key="1">
    <source>
        <dbReference type="ARBA" id="ARBA00023125"/>
    </source>
</evidence>
<dbReference type="OrthoDB" id="4569196at2"/>
<dbReference type="SMART" id="SM00422">
    <property type="entry name" value="HTH_MERR"/>
    <property type="match status" value="1"/>
</dbReference>
<dbReference type="InterPro" id="IPR047057">
    <property type="entry name" value="MerR_fam"/>
</dbReference>
<dbReference type="InterPro" id="IPR009061">
    <property type="entry name" value="DNA-bd_dom_put_sf"/>
</dbReference>
<feature type="domain" description="HTH merR-type" evidence="2">
    <location>
        <begin position="1"/>
        <end position="70"/>
    </location>
</feature>
<dbReference type="STRING" id="633440.SAMN05421869_1589"/>
<proteinExistence type="predicted"/>
<name>A0A1G9WC93_9ACTN</name>
<protein>
    <submittedName>
        <fullName evidence="3">DNA-binding transcriptional regulator, MerR family</fullName>
    </submittedName>
</protein>
<dbReference type="SUPFAM" id="SSF46955">
    <property type="entry name" value="Putative DNA-binding domain"/>
    <property type="match status" value="1"/>
</dbReference>
<dbReference type="RefSeq" id="WP_143044323.1">
    <property type="nucleotide sequence ID" value="NZ_FNDJ01000058.1"/>
</dbReference>
<dbReference type="Proteomes" id="UP000199202">
    <property type="component" value="Unassembled WGS sequence"/>
</dbReference>